<reference evidence="2" key="2">
    <citation type="submission" date="2023-01" db="EMBL/GenBank/DDBJ databases">
        <authorList>
            <person name="Sun Q."/>
            <person name="Evtushenko L."/>
        </authorList>
    </citation>
    <scope>NUCLEOTIDE SEQUENCE</scope>
    <source>
        <strain evidence="2">VKM B-2789</strain>
    </source>
</reference>
<dbReference type="CDD" id="cd07012">
    <property type="entry name" value="PBP2_Bug_TTT"/>
    <property type="match status" value="1"/>
</dbReference>
<evidence type="ECO:0008006" key="4">
    <source>
        <dbReference type="Google" id="ProtNLM"/>
    </source>
</evidence>
<dbReference type="PIRSF" id="PIRSF017082">
    <property type="entry name" value="YflP"/>
    <property type="match status" value="1"/>
</dbReference>
<dbReference type="Gene3D" id="3.40.190.150">
    <property type="entry name" value="Bordetella uptake gene, domain 1"/>
    <property type="match status" value="1"/>
</dbReference>
<organism evidence="2 3">
    <name type="scientific">Ancylobacter defluvii</name>
    <dbReference type="NCBI Taxonomy" id="1282440"/>
    <lineage>
        <taxon>Bacteria</taxon>
        <taxon>Pseudomonadati</taxon>
        <taxon>Pseudomonadota</taxon>
        <taxon>Alphaproteobacteria</taxon>
        <taxon>Hyphomicrobiales</taxon>
        <taxon>Xanthobacteraceae</taxon>
        <taxon>Ancylobacter</taxon>
    </lineage>
</organism>
<comment type="similarity">
    <text evidence="1">Belongs to the UPF0065 (bug) family.</text>
</comment>
<dbReference type="Proteomes" id="UP001143330">
    <property type="component" value="Unassembled WGS sequence"/>
</dbReference>
<name>A0A9W6JZA0_9HYPH</name>
<comment type="caution">
    <text evidence="2">The sequence shown here is derived from an EMBL/GenBank/DDBJ whole genome shotgun (WGS) entry which is preliminary data.</text>
</comment>
<dbReference type="Gene3D" id="3.40.190.10">
    <property type="entry name" value="Periplasmic binding protein-like II"/>
    <property type="match status" value="1"/>
</dbReference>
<evidence type="ECO:0000313" key="2">
    <source>
        <dbReference type="EMBL" id="GLK84083.1"/>
    </source>
</evidence>
<sequence length="330" mass="35364">MEDHISSTVGGITRRSVARTAVAILAVAAGLGLAGAQAAYPDKTFQYVVQSGVGGGSDILARTLAKILHDEKLVPVNMLVENRPGGSGAIAYNFIAGQKANPYVLGGVGVSFFTTPLLGKMTVSYKDFTPLAAIARSPYILAVRADSPIKSVEDIKKHPGLTTGTVGAVSDPALLATMTSQQLGTEIRVVPYDGEGEVLAAMLGGHIDLVYGNPNEILEQVKAGVLRPLAVSSPERMLSLPNVPTFKEQGYDIVHTQLRGIVMPKGVPPEAIAYWEGILKKVAEGDAWKTQYIQRFNEEPIFLDSVEFGKQMDVTSARYEKLMKELKLIK</sequence>
<dbReference type="Pfam" id="PF03401">
    <property type="entry name" value="TctC"/>
    <property type="match status" value="1"/>
</dbReference>
<dbReference type="PANTHER" id="PTHR42928:SF5">
    <property type="entry name" value="BLR1237 PROTEIN"/>
    <property type="match status" value="1"/>
</dbReference>
<dbReference type="PANTHER" id="PTHR42928">
    <property type="entry name" value="TRICARBOXYLATE-BINDING PROTEIN"/>
    <property type="match status" value="1"/>
</dbReference>
<reference evidence="2" key="1">
    <citation type="journal article" date="2014" name="Int. J. Syst. Evol. Microbiol.">
        <title>Complete genome sequence of Corynebacterium casei LMG S-19264T (=DSM 44701T), isolated from a smear-ripened cheese.</title>
        <authorList>
            <consortium name="US DOE Joint Genome Institute (JGI-PGF)"/>
            <person name="Walter F."/>
            <person name="Albersmeier A."/>
            <person name="Kalinowski J."/>
            <person name="Ruckert C."/>
        </authorList>
    </citation>
    <scope>NUCLEOTIDE SEQUENCE</scope>
    <source>
        <strain evidence="2">VKM B-2789</strain>
    </source>
</reference>
<dbReference type="PROSITE" id="PS51318">
    <property type="entry name" value="TAT"/>
    <property type="match status" value="1"/>
</dbReference>
<dbReference type="InterPro" id="IPR006311">
    <property type="entry name" value="TAT_signal"/>
</dbReference>
<evidence type="ECO:0000256" key="1">
    <source>
        <dbReference type="ARBA" id="ARBA00006987"/>
    </source>
</evidence>
<dbReference type="RefSeq" id="WP_213364263.1">
    <property type="nucleotide sequence ID" value="NZ_BSFM01000011.1"/>
</dbReference>
<protein>
    <recommendedName>
        <fullName evidence="4">Tripartite tricarboxylate transporter substrate binding protein</fullName>
    </recommendedName>
</protein>
<gene>
    <name evidence="2" type="ORF">GCM10017653_21530</name>
</gene>
<dbReference type="InterPro" id="IPR042100">
    <property type="entry name" value="Bug_dom1"/>
</dbReference>
<dbReference type="InterPro" id="IPR005064">
    <property type="entry name" value="BUG"/>
</dbReference>
<dbReference type="AlphaFoldDB" id="A0A9W6JZA0"/>
<accession>A0A9W6JZA0</accession>
<dbReference type="EMBL" id="BSFM01000011">
    <property type="protein sequence ID" value="GLK84083.1"/>
    <property type="molecule type" value="Genomic_DNA"/>
</dbReference>
<keyword evidence="3" id="KW-1185">Reference proteome</keyword>
<evidence type="ECO:0000313" key="3">
    <source>
        <dbReference type="Proteomes" id="UP001143330"/>
    </source>
</evidence>
<proteinExistence type="inferred from homology"/>
<dbReference type="SUPFAM" id="SSF53850">
    <property type="entry name" value="Periplasmic binding protein-like II"/>
    <property type="match status" value="1"/>
</dbReference>